<comment type="caution">
    <text evidence="1">The sequence shown here is derived from an EMBL/GenBank/DDBJ whole genome shotgun (WGS) entry which is preliminary data.</text>
</comment>
<gene>
    <name evidence="1" type="ORF">HNQ97_002598</name>
</gene>
<evidence type="ECO:0000313" key="1">
    <source>
        <dbReference type="EMBL" id="MBA9020596.1"/>
    </source>
</evidence>
<sequence length="207" mass="22645">MTILTNSLADLAERIKESHAAFSAAQSMTAKKALETGRLLCRAKDKCRHGEWLPLLDRAGVGERWSQHLMRLARSGLKAETVSAIGGIKASLQLLADFCLPVGDEVLVISTDNFDDASKEPIAILWPSAEYPGFYYFGSIDGRTQEVFLLQKPVRGKPLQMTSGEFVSGVWLTIEQFAKGKVAGLEFQIVPADIAADYRNLMLEAAA</sequence>
<accession>A0ABR6C6F8</accession>
<evidence type="ECO:0008006" key="3">
    <source>
        <dbReference type="Google" id="ProtNLM"/>
    </source>
</evidence>
<proteinExistence type="predicted"/>
<dbReference type="RefSeq" id="WP_182574234.1">
    <property type="nucleotide sequence ID" value="NZ_JACJHY010000010.1"/>
</dbReference>
<evidence type="ECO:0000313" key="2">
    <source>
        <dbReference type="Proteomes" id="UP000587524"/>
    </source>
</evidence>
<dbReference type="Proteomes" id="UP000587524">
    <property type="component" value="Unassembled WGS sequence"/>
</dbReference>
<dbReference type="EMBL" id="JACJHZ010000010">
    <property type="protein sequence ID" value="MBA9020596.1"/>
    <property type="molecule type" value="Genomic_DNA"/>
</dbReference>
<reference evidence="1 2" key="1">
    <citation type="submission" date="2020-08" db="EMBL/GenBank/DDBJ databases">
        <title>Genomic Encyclopedia of Type Strains, Phase IV (KMG-IV): sequencing the most valuable type-strain genomes for metagenomic binning, comparative biology and taxonomic classification.</title>
        <authorList>
            <person name="Goeker M."/>
        </authorList>
    </citation>
    <scope>NUCLEOTIDE SEQUENCE [LARGE SCALE GENOMIC DNA]</scope>
    <source>
        <strain evidence="1 2">DSM 17455</strain>
    </source>
</reference>
<organism evidence="1 2">
    <name type="scientific">Aminobacter ciceronei</name>
    <dbReference type="NCBI Taxonomy" id="150723"/>
    <lineage>
        <taxon>Bacteria</taxon>
        <taxon>Pseudomonadati</taxon>
        <taxon>Pseudomonadota</taxon>
        <taxon>Alphaproteobacteria</taxon>
        <taxon>Hyphomicrobiales</taxon>
        <taxon>Phyllobacteriaceae</taxon>
        <taxon>Aminobacter</taxon>
    </lineage>
</organism>
<protein>
    <recommendedName>
        <fullName evidence="3">DUF3102 domain-containing protein</fullName>
    </recommendedName>
</protein>
<keyword evidence="2" id="KW-1185">Reference proteome</keyword>
<name>A0ABR6C6F8_9HYPH</name>